<name>A0A3S0ZMN8_ELYCH</name>
<dbReference type="GO" id="GO:0061630">
    <property type="term" value="F:ubiquitin protein ligase activity"/>
    <property type="evidence" value="ECO:0007669"/>
    <property type="project" value="TreeGrafter"/>
</dbReference>
<feature type="region of interest" description="Disordered" evidence="5">
    <location>
        <begin position="319"/>
        <end position="357"/>
    </location>
</feature>
<feature type="compositionally biased region" description="Low complexity" evidence="5">
    <location>
        <begin position="89"/>
        <end position="99"/>
    </location>
</feature>
<feature type="compositionally biased region" description="Polar residues" evidence="5">
    <location>
        <begin position="174"/>
        <end position="183"/>
    </location>
</feature>
<organism evidence="8 9">
    <name type="scientific">Elysia chlorotica</name>
    <name type="common">Eastern emerald elysia</name>
    <name type="synonym">Sea slug</name>
    <dbReference type="NCBI Taxonomy" id="188477"/>
    <lineage>
        <taxon>Eukaryota</taxon>
        <taxon>Metazoa</taxon>
        <taxon>Spiralia</taxon>
        <taxon>Lophotrochozoa</taxon>
        <taxon>Mollusca</taxon>
        <taxon>Gastropoda</taxon>
        <taxon>Heterobranchia</taxon>
        <taxon>Euthyneura</taxon>
        <taxon>Panpulmonata</taxon>
        <taxon>Sacoglossa</taxon>
        <taxon>Placobranchoidea</taxon>
        <taxon>Plakobranchidae</taxon>
        <taxon>Elysia</taxon>
    </lineage>
</organism>
<dbReference type="InterPro" id="IPR001841">
    <property type="entry name" value="Znf_RING"/>
</dbReference>
<feature type="compositionally biased region" description="Basic and acidic residues" evidence="5">
    <location>
        <begin position="334"/>
        <end position="348"/>
    </location>
</feature>
<dbReference type="PROSITE" id="PS50089">
    <property type="entry name" value="ZF_RING_2"/>
    <property type="match status" value="1"/>
</dbReference>
<reference evidence="8 9" key="1">
    <citation type="submission" date="2019-01" db="EMBL/GenBank/DDBJ databases">
        <title>A draft genome assembly of the solar-powered sea slug Elysia chlorotica.</title>
        <authorList>
            <person name="Cai H."/>
            <person name="Li Q."/>
            <person name="Fang X."/>
            <person name="Li J."/>
            <person name="Curtis N.E."/>
            <person name="Altenburger A."/>
            <person name="Shibata T."/>
            <person name="Feng M."/>
            <person name="Maeda T."/>
            <person name="Schwartz J.A."/>
            <person name="Shigenobu S."/>
            <person name="Lundholm N."/>
            <person name="Nishiyama T."/>
            <person name="Yang H."/>
            <person name="Hasebe M."/>
            <person name="Li S."/>
            <person name="Pierce S.K."/>
            <person name="Wang J."/>
        </authorList>
    </citation>
    <scope>NUCLEOTIDE SEQUENCE [LARGE SCALE GENOMIC DNA]</scope>
    <source>
        <strain evidence="8">EC2010</strain>
        <tissue evidence="8">Whole organism of an adult</tissue>
    </source>
</reference>
<feature type="compositionally biased region" description="Basic residues" evidence="5">
    <location>
        <begin position="246"/>
        <end position="255"/>
    </location>
</feature>
<dbReference type="SUPFAM" id="SSF90209">
    <property type="entry name" value="Ran binding protein zinc finger-like"/>
    <property type="match status" value="1"/>
</dbReference>
<evidence type="ECO:0000259" key="7">
    <source>
        <dbReference type="PROSITE" id="PS50199"/>
    </source>
</evidence>
<keyword evidence="3" id="KW-0862">Zinc</keyword>
<feature type="region of interest" description="Disordered" evidence="5">
    <location>
        <begin position="227"/>
        <end position="271"/>
    </location>
</feature>
<keyword evidence="2 4" id="KW-0863">Zinc-finger</keyword>
<feature type="compositionally biased region" description="Low complexity" evidence="5">
    <location>
        <begin position="184"/>
        <end position="200"/>
    </location>
</feature>
<feature type="domain" description="RING-type" evidence="6">
    <location>
        <begin position="646"/>
        <end position="687"/>
    </location>
</feature>
<keyword evidence="1" id="KW-0479">Metal-binding</keyword>
<evidence type="ECO:0000256" key="2">
    <source>
        <dbReference type="ARBA" id="ARBA00022771"/>
    </source>
</evidence>
<evidence type="ECO:0000313" key="8">
    <source>
        <dbReference type="EMBL" id="RUS81323.1"/>
    </source>
</evidence>
<evidence type="ECO:0000259" key="6">
    <source>
        <dbReference type="PROSITE" id="PS50089"/>
    </source>
</evidence>
<feature type="compositionally biased region" description="Polar residues" evidence="5">
    <location>
        <begin position="65"/>
        <end position="83"/>
    </location>
</feature>
<gene>
    <name evidence="8" type="ORF">EGW08_010930</name>
</gene>
<dbReference type="InterPro" id="IPR013083">
    <property type="entry name" value="Znf_RING/FYVE/PHD"/>
</dbReference>
<dbReference type="PANTHER" id="PTHR46858">
    <property type="entry name" value="OS05G0521000 PROTEIN"/>
    <property type="match status" value="1"/>
</dbReference>
<feature type="region of interest" description="Disordered" evidence="5">
    <location>
        <begin position="60"/>
        <end position="121"/>
    </location>
</feature>
<dbReference type="AlphaFoldDB" id="A0A3S0ZMN8"/>
<dbReference type="STRING" id="188477.A0A3S0ZMN8"/>
<evidence type="ECO:0000256" key="1">
    <source>
        <dbReference type="ARBA" id="ARBA00022723"/>
    </source>
</evidence>
<feature type="compositionally biased region" description="Basic and acidic residues" evidence="5">
    <location>
        <begin position="491"/>
        <end position="501"/>
    </location>
</feature>
<dbReference type="GO" id="GO:0016567">
    <property type="term" value="P:protein ubiquitination"/>
    <property type="evidence" value="ECO:0007669"/>
    <property type="project" value="TreeGrafter"/>
</dbReference>
<dbReference type="OrthoDB" id="24526at2759"/>
<dbReference type="PANTHER" id="PTHR46858:SF5">
    <property type="entry name" value="E3 UBIQUITIN-PROTEIN LIGASE APD1-RELATED"/>
    <property type="match status" value="1"/>
</dbReference>
<dbReference type="CDD" id="cd16646">
    <property type="entry name" value="mRING-HC-C2H2C4_MDM2-like"/>
    <property type="match status" value="1"/>
</dbReference>
<dbReference type="EMBL" id="RQTK01000344">
    <property type="protein sequence ID" value="RUS81323.1"/>
    <property type="molecule type" value="Genomic_DNA"/>
</dbReference>
<accession>A0A3S0ZMN8</accession>
<dbReference type="GO" id="GO:0008270">
    <property type="term" value="F:zinc ion binding"/>
    <property type="evidence" value="ECO:0007669"/>
    <property type="project" value="UniProtKB-KW"/>
</dbReference>
<feature type="region of interest" description="Disordered" evidence="5">
    <location>
        <begin position="149"/>
        <end position="200"/>
    </location>
</feature>
<dbReference type="InterPro" id="IPR001876">
    <property type="entry name" value="Znf_RanBP2"/>
</dbReference>
<feature type="compositionally biased region" description="Polar residues" evidence="5">
    <location>
        <begin position="227"/>
        <end position="237"/>
    </location>
</feature>
<evidence type="ECO:0000256" key="5">
    <source>
        <dbReference type="SAM" id="MobiDB-lite"/>
    </source>
</evidence>
<dbReference type="SUPFAM" id="SSF57850">
    <property type="entry name" value="RING/U-box"/>
    <property type="match status" value="1"/>
</dbReference>
<feature type="non-terminal residue" evidence="8">
    <location>
        <position position="1"/>
    </location>
</feature>
<dbReference type="GO" id="GO:0010468">
    <property type="term" value="P:regulation of gene expression"/>
    <property type="evidence" value="ECO:0007669"/>
    <property type="project" value="TreeGrafter"/>
</dbReference>
<feature type="compositionally biased region" description="Polar residues" evidence="5">
    <location>
        <begin position="531"/>
        <end position="540"/>
    </location>
</feature>
<evidence type="ECO:0000256" key="3">
    <source>
        <dbReference type="ARBA" id="ARBA00022833"/>
    </source>
</evidence>
<dbReference type="InterPro" id="IPR036443">
    <property type="entry name" value="Znf_RanBP2_sf"/>
</dbReference>
<evidence type="ECO:0000256" key="4">
    <source>
        <dbReference type="PROSITE-ProRule" id="PRU00322"/>
    </source>
</evidence>
<feature type="region of interest" description="Disordered" evidence="5">
    <location>
        <begin position="465"/>
        <end position="542"/>
    </location>
</feature>
<evidence type="ECO:0008006" key="10">
    <source>
        <dbReference type="Google" id="ProtNLM"/>
    </source>
</evidence>
<dbReference type="Gene3D" id="2.30.30.380">
    <property type="entry name" value="Zn-finger domain of Sec23/24"/>
    <property type="match status" value="1"/>
</dbReference>
<proteinExistence type="predicted"/>
<dbReference type="Proteomes" id="UP000271974">
    <property type="component" value="Unassembled WGS sequence"/>
</dbReference>
<comment type="caution">
    <text evidence="8">The sequence shown here is derived from an EMBL/GenBank/DDBJ whole genome shotgun (WGS) entry which is preliminary data.</text>
</comment>
<evidence type="ECO:0000313" key="9">
    <source>
        <dbReference type="Proteomes" id="UP000271974"/>
    </source>
</evidence>
<protein>
    <recommendedName>
        <fullName evidence="10">RING-type E3 ubiquitin transferase Mdm2</fullName>
    </recommendedName>
</protein>
<feature type="compositionally biased region" description="Basic and acidic residues" evidence="5">
    <location>
        <begin position="582"/>
        <end position="606"/>
    </location>
</feature>
<sequence>DGDLLGRALGVKQFTILEAIGLFQRSCTLVPDSCIRMIRHVEPRQGTGLGDHNMVREADEDQSVPVGSTVASVPGQASSGTERSTYRESVSVPDSSSQSCLEVESIPHLSSSDTSSGRLQSSIVMTPPASQETSYSTTDCSMTTLSSTASQESTSCNSHSDLTSSFGSQDIGPSVSQTASQELSQRSPSSQPTSSFSSSASSTSAVINFKASKSSVTVSDCDLRSPQCDQQYSIDSDGSSKERNKSTTRHTRSSLRRGPGTSIDVLLDEPDGNSGPWECSVRVHTGHSAANLNGSALGNIDDETVVVEYESDQFSVEYELASSSSDEQEGGDSPVKETSDRGGRDRSVSETSSHSSGLGTGTAMLVVCKESDVEYLADYSDTDTGSDAELSEGDKWVCSYCSVRNPPFQRNCGGCWAVRFDWLPTSNHGTKSAISETGQVVVHRDKTEVIKSQDRTETEMIEQGIVSQDPSEGSKAGCSGQPIDSTSSVVERTRVSPKEEDGASTITSSSDDGPKVSLQASGKASRDFRHNSQNKSQSSPVAGADLNSLKAEAFKAIAAASKLRAKKRHYSSGLSTSDSQDDCLKSKSEPHEIVDDMNSKGTKPESGDTSVKSSLAKDQPLTRPKKQKPSFYSERTLGVLSKNEACVVCLVRPKTASIIHGKTGHQVCCYHCAKKLKKQRRACPICRRPIQKVIRNYHL</sequence>
<feature type="compositionally biased region" description="Polar residues" evidence="5">
    <location>
        <begin position="149"/>
        <end position="168"/>
    </location>
</feature>
<dbReference type="PROSITE" id="PS50199">
    <property type="entry name" value="ZF_RANBP2_2"/>
    <property type="match status" value="1"/>
</dbReference>
<feature type="domain" description="RanBP2-type" evidence="7">
    <location>
        <begin position="391"/>
        <end position="421"/>
    </location>
</feature>
<dbReference type="Pfam" id="PF13920">
    <property type="entry name" value="zf-C3HC4_3"/>
    <property type="match status" value="1"/>
</dbReference>
<feature type="region of interest" description="Disordered" evidence="5">
    <location>
        <begin position="565"/>
        <end position="629"/>
    </location>
</feature>
<dbReference type="PROSITE" id="PS01358">
    <property type="entry name" value="ZF_RANBP2_1"/>
    <property type="match status" value="1"/>
</dbReference>
<dbReference type="Gene3D" id="3.30.40.10">
    <property type="entry name" value="Zinc/RING finger domain, C3HC4 (zinc finger)"/>
    <property type="match status" value="1"/>
</dbReference>
<keyword evidence="9" id="KW-1185">Reference proteome</keyword>
<dbReference type="GO" id="GO:0043066">
    <property type="term" value="P:negative regulation of apoptotic process"/>
    <property type="evidence" value="ECO:0007669"/>
    <property type="project" value="TreeGrafter"/>
</dbReference>
<feature type="compositionally biased region" description="Polar residues" evidence="5">
    <location>
        <begin position="108"/>
        <end position="121"/>
    </location>
</feature>